<organism evidence="1 2">
    <name type="scientific">Chaenocephalus aceratus</name>
    <name type="common">Blackfin icefish</name>
    <name type="synonym">Chaenichthys aceratus</name>
    <dbReference type="NCBI Taxonomy" id="36190"/>
    <lineage>
        <taxon>Eukaryota</taxon>
        <taxon>Metazoa</taxon>
        <taxon>Chordata</taxon>
        <taxon>Craniata</taxon>
        <taxon>Vertebrata</taxon>
        <taxon>Euteleostomi</taxon>
        <taxon>Actinopterygii</taxon>
        <taxon>Neopterygii</taxon>
        <taxon>Teleostei</taxon>
        <taxon>Neoteleostei</taxon>
        <taxon>Acanthomorphata</taxon>
        <taxon>Eupercaria</taxon>
        <taxon>Perciformes</taxon>
        <taxon>Notothenioidei</taxon>
        <taxon>Channichthyidae</taxon>
        <taxon>Chaenocephalus</taxon>
    </lineage>
</organism>
<dbReference type="Proteomes" id="UP001057452">
    <property type="component" value="Chromosome 19"/>
</dbReference>
<keyword evidence="2" id="KW-1185">Reference proteome</keyword>
<dbReference type="EMBL" id="CM043803">
    <property type="protein sequence ID" value="KAI4807929.1"/>
    <property type="molecule type" value="Genomic_DNA"/>
</dbReference>
<feature type="non-terminal residue" evidence="1">
    <location>
        <position position="1"/>
    </location>
</feature>
<reference evidence="1" key="1">
    <citation type="submission" date="2022-05" db="EMBL/GenBank/DDBJ databases">
        <title>Chromosome-level genome of Chaenocephalus aceratus.</title>
        <authorList>
            <person name="Park H."/>
        </authorList>
    </citation>
    <scope>NUCLEOTIDE SEQUENCE</scope>
    <source>
        <strain evidence="1">KU_202001</strain>
    </source>
</reference>
<accession>A0ACB9W5C1</accession>
<protein>
    <submittedName>
        <fullName evidence="1">Uncharacterized protein</fullName>
    </submittedName>
</protein>
<feature type="non-terminal residue" evidence="1">
    <location>
        <position position="75"/>
    </location>
</feature>
<comment type="caution">
    <text evidence="1">The sequence shown here is derived from an EMBL/GenBank/DDBJ whole genome shotgun (WGS) entry which is preliminary data.</text>
</comment>
<name>A0ACB9W5C1_CHAAC</name>
<evidence type="ECO:0000313" key="1">
    <source>
        <dbReference type="EMBL" id="KAI4807929.1"/>
    </source>
</evidence>
<gene>
    <name evidence="1" type="ORF">KUCAC02_027701</name>
</gene>
<sequence length="75" mass="8043">YGANLRATRVLTPIFSPCLTAWHTWAVQLQPPLICCCCLDGSSFIATNLGQERMGGCSLRPAQTEAGSSSDRELA</sequence>
<proteinExistence type="predicted"/>
<evidence type="ECO:0000313" key="2">
    <source>
        <dbReference type="Proteomes" id="UP001057452"/>
    </source>
</evidence>